<reference evidence="8 9" key="1">
    <citation type="submission" date="2019-03" db="EMBL/GenBank/DDBJ databases">
        <title>Genomic Encyclopedia of Type Strains, Phase IV (KMG-IV): sequencing the most valuable type-strain genomes for metagenomic binning, comparative biology and taxonomic classification.</title>
        <authorList>
            <person name="Goeker M."/>
        </authorList>
    </citation>
    <scope>NUCLEOTIDE SEQUENCE [LARGE SCALE GENOMIC DNA]</scope>
    <source>
        <strain evidence="8 9">DSM 18792</strain>
    </source>
</reference>
<evidence type="ECO:0000256" key="6">
    <source>
        <dbReference type="ARBA" id="ARBA00023136"/>
    </source>
</evidence>
<dbReference type="PANTHER" id="PTHR30026:SF5">
    <property type="entry name" value="ABC-TYPE EFFLUX SYSTEM SECRETIN COMPONENT"/>
    <property type="match status" value="1"/>
</dbReference>
<evidence type="ECO:0000256" key="4">
    <source>
        <dbReference type="ARBA" id="ARBA00022452"/>
    </source>
</evidence>
<accession>A0A4R1RIP2</accession>
<name>A0A4R1RIP2_9FLAO</name>
<dbReference type="PANTHER" id="PTHR30026">
    <property type="entry name" value="OUTER MEMBRANE PROTEIN TOLC"/>
    <property type="match status" value="1"/>
</dbReference>
<dbReference type="GO" id="GO:0015288">
    <property type="term" value="F:porin activity"/>
    <property type="evidence" value="ECO:0007669"/>
    <property type="project" value="TreeGrafter"/>
</dbReference>
<evidence type="ECO:0000313" key="9">
    <source>
        <dbReference type="Proteomes" id="UP000295455"/>
    </source>
</evidence>
<dbReference type="Proteomes" id="UP000295455">
    <property type="component" value="Unassembled WGS sequence"/>
</dbReference>
<dbReference type="OrthoDB" id="1674454at2"/>
<dbReference type="EMBL" id="SLUP01000004">
    <property type="protein sequence ID" value="TCL65978.1"/>
    <property type="molecule type" value="Genomic_DNA"/>
</dbReference>
<evidence type="ECO:0000313" key="8">
    <source>
        <dbReference type="EMBL" id="TCL65978.1"/>
    </source>
</evidence>
<proteinExistence type="inferred from homology"/>
<sequence length="460" mass="51775">MISLKIKKTYKSRIKKLNFLILLMGSIIGQAQIISLKDAHELMLSSNGNIKASSFEINQSQEEYKAAKGLYLPKITASGTYLRIDNDISVDLNTPRDMFGGLLSISNPAEVLGDWNFTLQEKNLGFATLGLSMPLYSGGLINSANKAAKIKYNLAKNNHQIVDNDYTINLIQLYYKLKLAKSVESLRQTIYKTVELHYNQANKFFENGIIPEVETLNAQVALSNANTDLMSSQKDLELATTALENLIGSDNVDSLSTNFSQPNLIKSLGEFQTDILKNNHQLKAIQQNKSLAEVGVKAEKSDYYPKIGLFGNYVPWTDNLTITENTKWFVGVGVEWVLFDGLQREHKIKAAQYKINQVEAIDSQAKLNLQTYSEKLYNTMKKASEQYQSLVLNETYAQKLKFMRTRAFEEGTGTSLEVVDATLKLSQIQFHKLQALYDYNIAYGELMVVSGQTELFLNQN</sequence>
<keyword evidence="6" id="KW-0472">Membrane</keyword>
<gene>
    <name evidence="8" type="ORF">EV196_1044</name>
</gene>
<dbReference type="RefSeq" id="WP_132217474.1">
    <property type="nucleotide sequence ID" value="NZ_OX156936.1"/>
</dbReference>
<dbReference type="AlphaFoldDB" id="A0A4R1RIP2"/>
<comment type="subcellular location">
    <subcellularLocation>
        <location evidence="1">Cell outer membrane</location>
    </subcellularLocation>
</comment>
<dbReference type="InterPro" id="IPR051906">
    <property type="entry name" value="TolC-like"/>
</dbReference>
<dbReference type="GO" id="GO:0009279">
    <property type="term" value="C:cell outer membrane"/>
    <property type="evidence" value="ECO:0007669"/>
    <property type="project" value="UniProtKB-SubCell"/>
</dbReference>
<evidence type="ECO:0000256" key="5">
    <source>
        <dbReference type="ARBA" id="ARBA00022692"/>
    </source>
</evidence>
<keyword evidence="4" id="KW-1134">Transmembrane beta strand</keyword>
<keyword evidence="9" id="KW-1185">Reference proteome</keyword>
<evidence type="ECO:0000256" key="3">
    <source>
        <dbReference type="ARBA" id="ARBA00022448"/>
    </source>
</evidence>
<evidence type="ECO:0000256" key="1">
    <source>
        <dbReference type="ARBA" id="ARBA00004442"/>
    </source>
</evidence>
<protein>
    <submittedName>
        <fullName evidence="8">Outer membrane protein TolC</fullName>
    </submittedName>
</protein>
<organism evidence="8 9">
    <name type="scientific">Mariniflexile fucanivorans</name>
    <dbReference type="NCBI Taxonomy" id="264023"/>
    <lineage>
        <taxon>Bacteria</taxon>
        <taxon>Pseudomonadati</taxon>
        <taxon>Bacteroidota</taxon>
        <taxon>Flavobacteriia</taxon>
        <taxon>Flavobacteriales</taxon>
        <taxon>Flavobacteriaceae</taxon>
        <taxon>Mariniflexile</taxon>
    </lineage>
</organism>
<comment type="caution">
    <text evidence="8">The sequence shown here is derived from an EMBL/GenBank/DDBJ whole genome shotgun (WGS) entry which is preliminary data.</text>
</comment>
<comment type="similarity">
    <text evidence="2">Belongs to the outer membrane factor (OMF) (TC 1.B.17) family.</text>
</comment>
<dbReference type="GO" id="GO:1990281">
    <property type="term" value="C:efflux pump complex"/>
    <property type="evidence" value="ECO:0007669"/>
    <property type="project" value="TreeGrafter"/>
</dbReference>
<keyword evidence="3" id="KW-0813">Transport</keyword>
<evidence type="ECO:0000256" key="7">
    <source>
        <dbReference type="ARBA" id="ARBA00023237"/>
    </source>
</evidence>
<dbReference type="SUPFAM" id="SSF56954">
    <property type="entry name" value="Outer membrane efflux proteins (OEP)"/>
    <property type="match status" value="1"/>
</dbReference>
<keyword evidence="5" id="KW-0812">Transmembrane</keyword>
<dbReference type="InterPro" id="IPR003423">
    <property type="entry name" value="OMP_efflux"/>
</dbReference>
<dbReference type="Pfam" id="PF02321">
    <property type="entry name" value="OEP"/>
    <property type="match status" value="2"/>
</dbReference>
<dbReference type="GO" id="GO:0015562">
    <property type="term" value="F:efflux transmembrane transporter activity"/>
    <property type="evidence" value="ECO:0007669"/>
    <property type="project" value="InterPro"/>
</dbReference>
<evidence type="ECO:0000256" key="2">
    <source>
        <dbReference type="ARBA" id="ARBA00007613"/>
    </source>
</evidence>
<keyword evidence="7" id="KW-0998">Cell outer membrane</keyword>
<dbReference type="Gene3D" id="1.20.1600.10">
    <property type="entry name" value="Outer membrane efflux proteins (OEP)"/>
    <property type="match status" value="1"/>
</dbReference>